<dbReference type="EMBL" id="JALLPB020000275">
    <property type="protein sequence ID" value="KAL3811178.1"/>
    <property type="molecule type" value="Genomic_DNA"/>
</dbReference>
<evidence type="ECO:0000256" key="4">
    <source>
        <dbReference type="ARBA" id="ARBA00023136"/>
    </source>
</evidence>
<dbReference type="Pfam" id="PF04142">
    <property type="entry name" value="Nuc_sug_transp"/>
    <property type="match status" value="1"/>
</dbReference>
<evidence type="ECO:0000256" key="2">
    <source>
        <dbReference type="ARBA" id="ARBA00022692"/>
    </source>
</evidence>
<dbReference type="Proteomes" id="UP001530377">
    <property type="component" value="Unassembled WGS sequence"/>
</dbReference>
<keyword evidence="2 6" id="KW-0812">Transmembrane</keyword>
<gene>
    <name evidence="7" type="ORF">ACHAXA_002742</name>
</gene>
<feature type="transmembrane region" description="Helical" evidence="6">
    <location>
        <begin position="301"/>
        <end position="318"/>
    </location>
</feature>
<evidence type="ECO:0000256" key="3">
    <source>
        <dbReference type="ARBA" id="ARBA00022989"/>
    </source>
</evidence>
<feature type="region of interest" description="Disordered" evidence="5">
    <location>
        <begin position="349"/>
        <end position="400"/>
    </location>
</feature>
<feature type="transmembrane region" description="Helical" evidence="6">
    <location>
        <begin position="26"/>
        <end position="44"/>
    </location>
</feature>
<accession>A0ABD3RE50</accession>
<dbReference type="InterPro" id="IPR007271">
    <property type="entry name" value="Nuc_sug_transpt"/>
</dbReference>
<evidence type="ECO:0000256" key="6">
    <source>
        <dbReference type="SAM" id="Phobius"/>
    </source>
</evidence>
<reference evidence="7 8" key="1">
    <citation type="submission" date="2024-10" db="EMBL/GenBank/DDBJ databases">
        <title>Updated reference genomes for cyclostephanoid diatoms.</title>
        <authorList>
            <person name="Roberts W.R."/>
            <person name="Alverson A.J."/>
        </authorList>
    </citation>
    <scope>NUCLEOTIDE SEQUENCE [LARGE SCALE GENOMIC DNA]</scope>
    <source>
        <strain evidence="7 8">AJA228-03</strain>
    </source>
</reference>
<sequence length="400" mass="43714">MTVSECPMVKPQTYDDQSPLKGNNSLSFKALFFMALLSLQFGVQPIMNQKFISKRVIMSTVIFAQEVVKLIIGVVGISLSKTKWADIASGWTIESWLRLSLIPATIYFVQNMCSLLAYQNLDAITYNVLNQTKTLSAALFCYLLMKRKQSSYQMVALLLLLVAALVMEKLLPMDMMTPSYWVNRGGLSTDTFVSNLSPRHFYLGVLPIMVASFLSGLAGAITQINLQGGNRDALLFTVELCAATIIIILGTLLTSEDGSQIRERGFFDEWTLATLVPIFTNSAGGILVGLVIKYAGTVRKGFALIFGIMLTGMVQSYIEKRPLSIEKVAGGVLAAVSLWMHASYPYVEEKSPSHSSKRTKTSGPTRQTTRSPTLSAVAAASAGSSKTAPQGRGRKSRKED</sequence>
<feature type="transmembrane region" description="Helical" evidence="6">
    <location>
        <begin position="152"/>
        <end position="171"/>
    </location>
</feature>
<feature type="compositionally biased region" description="Low complexity" evidence="5">
    <location>
        <begin position="375"/>
        <end position="388"/>
    </location>
</feature>
<dbReference type="GO" id="GO:0016020">
    <property type="term" value="C:membrane"/>
    <property type="evidence" value="ECO:0007669"/>
    <property type="project" value="UniProtKB-SubCell"/>
</dbReference>
<keyword evidence="8" id="KW-1185">Reference proteome</keyword>
<evidence type="ECO:0000256" key="5">
    <source>
        <dbReference type="SAM" id="MobiDB-lite"/>
    </source>
</evidence>
<evidence type="ECO:0000313" key="8">
    <source>
        <dbReference type="Proteomes" id="UP001530377"/>
    </source>
</evidence>
<proteinExistence type="predicted"/>
<keyword evidence="3 6" id="KW-1133">Transmembrane helix</keyword>
<dbReference type="InterPro" id="IPR037185">
    <property type="entry name" value="EmrE-like"/>
</dbReference>
<dbReference type="SUPFAM" id="SSF103481">
    <property type="entry name" value="Multidrug resistance efflux transporter EmrE"/>
    <property type="match status" value="1"/>
</dbReference>
<feature type="compositionally biased region" description="Polar residues" evidence="5">
    <location>
        <begin position="361"/>
        <end position="374"/>
    </location>
</feature>
<evidence type="ECO:0008006" key="9">
    <source>
        <dbReference type="Google" id="ProtNLM"/>
    </source>
</evidence>
<feature type="transmembrane region" description="Helical" evidence="6">
    <location>
        <begin position="233"/>
        <end position="252"/>
    </location>
</feature>
<dbReference type="AlphaFoldDB" id="A0ABD3RE50"/>
<name>A0ABD3RE50_9STRA</name>
<evidence type="ECO:0000256" key="1">
    <source>
        <dbReference type="ARBA" id="ARBA00004141"/>
    </source>
</evidence>
<comment type="subcellular location">
    <subcellularLocation>
        <location evidence="1">Membrane</location>
        <topology evidence="1">Multi-pass membrane protein</topology>
    </subcellularLocation>
</comment>
<dbReference type="PANTHER" id="PTHR10231">
    <property type="entry name" value="NUCLEOTIDE-SUGAR TRANSMEMBRANE TRANSPORTER"/>
    <property type="match status" value="1"/>
</dbReference>
<feature type="transmembrane region" description="Helical" evidence="6">
    <location>
        <begin position="201"/>
        <end position="221"/>
    </location>
</feature>
<protein>
    <recommendedName>
        <fullName evidence="9">UDP-galactose transporter</fullName>
    </recommendedName>
</protein>
<comment type="caution">
    <text evidence="7">The sequence shown here is derived from an EMBL/GenBank/DDBJ whole genome shotgun (WGS) entry which is preliminary data.</text>
</comment>
<feature type="transmembrane region" description="Helical" evidence="6">
    <location>
        <begin position="56"/>
        <end position="79"/>
    </location>
</feature>
<feature type="transmembrane region" description="Helical" evidence="6">
    <location>
        <begin position="272"/>
        <end position="292"/>
    </location>
</feature>
<organism evidence="7 8">
    <name type="scientific">Cyclostephanos tholiformis</name>
    <dbReference type="NCBI Taxonomy" id="382380"/>
    <lineage>
        <taxon>Eukaryota</taxon>
        <taxon>Sar</taxon>
        <taxon>Stramenopiles</taxon>
        <taxon>Ochrophyta</taxon>
        <taxon>Bacillariophyta</taxon>
        <taxon>Coscinodiscophyceae</taxon>
        <taxon>Thalassiosirophycidae</taxon>
        <taxon>Stephanodiscales</taxon>
        <taxon>Stephanodiscaceae</taxon>
        <taxon>Cyclostephanos</taxon>
    </lineage>
</organism>
<evidence type="ECO:0000313" key="7">
    <source>
        <dbReference type="EMBL" id="KAL3811178.1"/>
    </source>
</evidence>
<keyword evidence="4 6" id="KW-0472">Membrane</keyword>